<feature type="region of interest" description="Disordered" evidence="3">
    <location>
        <begin position="411"/>
        <end position="469"/>
    </location>
</feature>
<proteinExistence type="predicted"/>
<feature type="compositionally biased region" description="Basic and acidic residues" evidence="3">
    <location>
        <begin position="411"/>
        <end position="423"/>
    </location>
</feature>
<dbReference type="AlphaFoldDB" id="A0A6P5PKL3"/>
<feature type="coiled-coil region" evidence="2">
    <location>
        <begin position="158"/>
        <end position="185"/>
    </location>
</feature>
<dbReference type="RefSeq" id="XP_021018475.1">
    <property type="nucleotide sequence ID" value="XM_021162816.1"/>
</dbReference>
<feature type="region of interest" description="Disordered" evidence="3">
    <location>
        <begin position="1"/>
        <end position="40"/>
    </location>
</feature>
<evidence type="ECO:0000313" key="5">
    <source>
        <dbReference type="Proteomes" id="UP000515126"/>
    </source>
</evidence>
<evidence type="ECO:0000259" key="4">
    <source>
        <dbReference type="Pfam" id="PF14988"/>
    </source>
</evidence>
<dbReference type="InterPro" id="IPR032777">
    <property type="entry name" value="DUF4515"/>
</dbReference>
<reference evidence="6" key="1">
    <citation type="submission" date="2025-08" db="UniProtKB">
        <authorList>
            <consortium name="RefSeq"/>
        </authorList>
    </citation>
    <scope>IDENTIFICATION</scope>
</reference>
<dbReference type="Pfam" id="PF14988">
    <property type="entry name" value="DUF4515"/>
    <property type="match status" value="1"/>
</dbReference>
<evidence type="ECO:0000256" key="3">
    <source>
        <dbReference type="SAM" id="MobiDB-lite"/>
    </source>
</evidence>
<keyword evidence="1 2" id="KW-0175">Coiled coil</keyword>
<organism evidence="5 6">
    <name type="scientific">Mus caroli</name>
    <name type="common">Ryukyu mouse</name>
    <name type="synonym">Ricefield mouse</name>
    <dbReference type="NCBI Taxonomy" id="10089"/>
    <lineage>
        <taxon>Eukaryota</taxon>
        <taxon>Metazoa</taxon>
        <taxon>Chordata</taxon>
        <taxon>Craniata</taxon>
        <taxon>Vertebrata</taxon>
        <taxon>Euteleostomi</taxon>
        <taxon>Mammalia</taxon>
        <taxon>Eutheria</taxon>
        <taxon>Euarchontoglires</taxon>
        <taxon>Glires</taxon>
        <taxon>Rodentia</taxon>
        <taxon>Myomorpha</taxon>
        <taxon>Muroidea</taxon>
        <taxon>Muridae</taxon>
        <taxon>Murinae</taxon>
        <taxon>Mus</taxon>
        <taxon>Mus</taxon>
    </lineage>
</organism>
<dbReference type="Proteomes" id="UP000515126">
    <property type="component" value="Chromosome 5"/>
</dbReference>
<dbReference type="PANTHER" id="PTHR14845">
    <property type="entry name" value="COILED-COIL DOMAIN-CONTAINING 166"/>
    <property type="match status" value="1"/>
</dbReference>
<sequence>MESQGSRRGTLYPQRQGSGATLLPNRQKGGADGPPLLPAKDETVRIREDFSYRATLARKKAIHDFRVRWPELILLERKKKEELPLLGQSSSDFLPVASSCSSVVSFTNTDMDSTPSELLDSKVLAADSQAPPLQTPHMTILNSYLKPESLTRLEKRVRRRTLAAMTELEQDMEAVKRRQSVLIRDIKDMQKDILCEKADSKPFLEYLQQKKEEKQRKYDSLWKDYIQQCEEIEDRRRELVSTFTSRTADLQKQLEQGRKLEASLRKKMKALEPMAQVKEHQEQTIQALELEKASIGSDLSLLDREAHLQFLKERAALEKQLEDLNLLESGEDITRKLKKKAKALDAMAKQAHKGFWEGIKTQNRELQTQLWQLDQEFCKLEAGKEKLERRKQRWKEQQWYLEALARGRERLQQREHCRQQQEHRHPRPQTAPPPALSRLLSARPKANPKKWLPHPRKQTGAEAGALHKE</sequence>
<keyword evidence="5" id="KW-1185">Reference proteome</keyword>
<gene>
    <name evidence="6" type="primary">LOC110294521</name>
</gene>
<dbReference type="GeneID" id="110294521"/>
<dbReference type="KEGG" id="mcal:110294521"/>
<feature type="compositionally biased region" description="Polar residues" evidence="3">
    <location>
        <begin position="1"/>
        <end position="19"/>
    </location>
</feature>
<evidence type="ECO:0000256" key="1">
    <source>
        <dbReference type="ARBA" id="ARBA00023054"/>
    </source>
</evidence>
<protein>
    <submittedName>
        <fullName evidence="6">Coiled-coil domain-containing protein 121-like</fullName>
    </submittedName>
</protein>
<evidence type="ECO:0000256" key="2">
    <source>
        <dbReference type="SAM" id="Coils"/>
    </source>
</evidence>
<feature type="domain" description="DUF4515" evidence="4">
    <location>
        <begin position="199"/>
        <end position="404"/>
    </location>
</feature>
<dbReference type="PANTHER" id="PTHR14845:SF10">
    <property type="entry name" value="COILED-COIL DOMAIN CONTAINING 121, RETROGENE 3"/>
    <property type="match status" value="1"/>
</dbReference>
<feature type="compositionally biased region" description="Basic residues" evidence="3">
    <location>
        <begin position="446"/>
        <end position="457"/>
    </location>
</feature>
<evidence type="ECO:0000313" key="6">
    <source>
        <dbReference type="RefSeq" id="XP_021018475.1"/>
    </source>
</evidence>
<name>A0A6P5PKL3_MUSCR</name>
<accession>A0A6P5PKL3</accession>